<dbReference type="OrthoDB" id="7281605at2759"/>
<dbReference type="AlphaFoldDB" id="A0A6H5FY40"/>
<keyword evidence="2" id="KW-1185">Reference proteome</keyword>
<protein>
    <recommendedName>
        <fullName evidence="3">GH18 domain-containing protein</fullName>
    </recommendedName>
</protein>
<organism evidence="1 2">
    <name type="scientific">Nesidiocoris tenuis</name>
    <dbReference type="NCBI Taxonomy" id="355587"/>
    <lineage>
        <taxon>Eukaryota</taxon>
        <taxon>Metazoa</taxon>
        <taxon>Ecdysozoa</taxon>
        <taxon>Arthropoda</taxon>
        <taxon>Hexapoda</taxon>
        <taxon>Insecta</taxon>
        <taxon>Pterygota</taxon>
        <taxon>Neoptera</taxon>
        <taxon>Paraneoptera</taxon>
        <taxon>Hemiptera</taxon>
        <taxon>Heteroptera</taxon>
        <taxon>Panheteroptera</taxon>
        <taxon>Cimicomorpha</taxon>
        <taxon>Miridae</taxon>
        <taxon>Dicyphina</taxon>
        <taxon>Nesidiocoris</taxon>
    </lineage>
</organism>
<proteinExistence type="predicted"/>
<feature type="non-terminal residue" evidence="1">
    <location>
        <position position="1"/>
    </location>
</feature>
<dbReference type="EMBL" id="CADCXU010002905">
    <property type="protein sequence ID" value="CAA9995030.1"/>
    <property type="molecule type" value="Genomic_DNA"/>
</dbReference>
<evidence type="ECO:0008006" key="3">
    <source>
        <dbReference type="Google" id="ProtNLM"/>
    </source>
</evidence>
<gene>
    <name evidence="1" type="ORF">NTEN_LOCUS1821</name>
</gene>
<sequence length="106" mass="12020">TQYAMDQDLAGVLIWSMDTDDFHGLYQHLSGQRANLFQKERADWPFGRSGVEMIIFSKYSGKKRVQGLVWSHKLRPGTSCSISSRRGPSTVSQLSAVRQRFARGLQ</sequence>
<name>A0A6H5FY40_9HEMI</name>
<accession>A0A6H5FY40</accession>
<dbReference type="Proteomes" id="UP000479000">
    <property type="component" value="Unassembled WGS sequence"/>
</dbReference>
<evidence type="ECO:0000313" key="2">
    <source>
        <dbReference type="Proteomes" id="UP000479000"/>
    </source>
</evidence>
<evidence type="ECO:0000313" key="1">
    <source>
        <dbReference type="EMBL" id="CAA9995030.1"/>
    </source>
</evidence>
<reference evidence="1 2" key="1">
    <citation type="submission" date="2020-02" db="EMBL/GenBank/DDBJ databases">
        <authorList>
            <person name="Ferguson B K."/>
        </authorList>
    </citation>
    <scope>NUCLEOTIDE SEQUENCE [LARGE SCALE GENOMIC DNA]</scope>
</reference>